<dbReference type="RefSeq" id="WP_149756739.1">
    <property type="nucleotide sequence ID" value="NZ_FOMS01000009.1"/>
</dbReference>
<keyword evidence="1" id="KW-1133">Transmembrane helix</keyword>
<dbReference type="AlphaFoldDB" id="A0A1I2AAX5"/>
<protein>
    <submittedName>
        <fullName evidence="2">Prepilin-type N-terminal cleavage/methylation domain-containing protein</fullName>
    </submittedName>
</protein>
<name>A0A1I2AAX5_9RHOB</name>
<reference evidence="2 3" key="1">
    <citation type="submission" date="2016-10" db="EMBL/GenBank/DDBJ databases">
        <authorList>
            <person name="Varghese N."/>
            <person name="Submissions S."/>
        </authorList>
    </citation>
    <scope>NUCLEOTIDE SEQUENCE [LARGE SCALE GENOMIC DNA]</scope>
    <source>
        <strain evidence="3">YIM D21,KCTC 23444,ACCC 10710</strain>
    </source>
</reference>
<accession>A0A1I2AAX5</accession>
<sequence length="149" mass="15810">MDRRLSARAGFTLIELLVVVAVLSVVALGAGLTLARAPGTEPDRAALLRAFDDARRAAVTGQVWHGLSLARREMVPMRLNPDYGWVPSGPAQAWRGQASVRTPDPAAPGGPQIVFAPTAETSRVEIVLRRRGAGTVICRADGWSGLSCD</sequence>
<evidence type="ECO:0000313" key="3">
    <source>
        <dbReference type="Proteomes" id="UP000325289"/>
    </source>
</evidence>
<dbReference type="PROSITE" id="PS00409">
    <property type="entry name" value="PROKAR_NTER_METHYL"/>
    <property type="match status" value="1"/>
</dbReference>
<keyword evidence="1" id="KW-0812">Transmembrane</keyword>
<keyword evidence="3" id="KW-1185">Reference proteome</keyword>
<feature type="transmembrane region" description="Helical" evidence="1">
    <location>
        <begin position="12"/>
        <end position="35"/>
    </location>
</feature>
<organism evidence="2 3">
    <name type="scientific">Roseivivax sediminis</name>
    <dbReference type="NCBI Taxonomy" id="936889"/>
    <lineage>
        <taxon>Bacteria</taxon>
        <taxon>Pseudomonadati</taxon>
        <taxon>Pseudomonadota</taxon>
        <taxon>Alphaproteobacteria</taxon>
        <taxon>Rhodobacterales</taxon>
        <taxon>Roseobacteraceae</taxon>
        <taxon>Roseivivax</taxon>
    </lineage>
</organism>
<evidence type="ECO:0000256" key="1">
    <source>
        <dbReference type="SAM" id="Phobius"/>
    </source>
</evidence>
<gene>
    <name evidence="2" type="ORF">SAMN04515678_109164</name>
</gene>
<dbReference type="InterPro" id="IPR012902">
    <property type="entry name" value="N_methyl_site"/>
</dbReference>
<dbReference type="OrthoDB" id="7724270at2"/>
<dbReference type="Pfam" id="PF07963">
    <property type="entry name" value="N_methyl"/>
    <property type="match status" value="1"/>
</dbReference>
<dbReference type="EMBL" id="FOMS01000009">
    <property type="protein sequence ID" value="SFE41165.1"/>
    <property type="molecule type" value="Genomic_DNA"/>
</dbReference>
<dbReference type="Proteomes" id="UP000325289">
    <property type="component" value="Unassembled WGS sequence"/>
</dbReference>
<dbReference type="NCBIfam" id="TIGR02532">
    <property type="entry name" value="IV_pilin_GFxxxE"/>
    <property type="match status" value="1"/>
</dbReference>
<keyword evidence="1" id="KW-0472">Membrane</keyword>
<proteinExistence type="predicted"/>
<evidence type="ECO:0000313" key="2">
    <source>
        <dbReference type="EMBL" id="SFE41165.1"/>
    </source>
</evidence>